<accession>A0ABW5DF80</accession>
<keyword evidence="3 5" id="KW-0418">Kinase</keyword>
<dbReference type="Gene3D" id="3.30.420.40">
    <property type="match status" value="2"/>
</dbReference>
<evidence type="ECO:0000313" key="5">
    <source>
        <dbReference type="EMBL" id="MFD2258691.1"/>
    </source>
</evidence>
<dbReference type="PANTHER" id="PTHR10196:SF80">
    <property type="entry name" value="D-RIBULOSE KINASE"/>
    <property type="match status" value="1"/>
</dbReference>
<reference evidence="6" key="1">
    <citation type="journal article" date="2019" name="Int. J. Syst. Evol. Microbiol.">
        <title>The Global Catalogue of Microorganisms (GCM) 10K type strain sequencing project: providing services to taxonomists for standard genome sequencing and annotation.</title>
        <authorList>
            <consortium name="The Broad Institute Genomics Platform"/>
            <consortium name="The Broad Institute Genome Sequencing Center for Infectious Disease"/>
            <person name="Wu L."/>
            <person name="Ma J."/>
        </authorList>
    </citation>
    <scope>NUCLEOTIDE SEQUENCE [LARGE SCALE GENOMIC DNA]</scope>
    <source>
        <strain evidence="6">KCTC 23707</strain>
    </source>
</reference>
<dbReference type="Proteomes" id="UP001597373">
    <property type="component" value="Unassembled WGS sequence"/>
</dbReference>
<evidence type="ECO:0000256" key="3">
    <source>
        <dbReference type="ARBA" id="ARBA00022777"/>
    </source>
</evidence>
<dbReference type="InterPro" id="IPR043129">
    <property type="entry name" value="ATPase_NBD"/>
</dbReference>
<dbReference type="PANTHER" id="PTHR10196">
    <property type="entry name" value="SUGAR KINASE"/>
    <property type="match status" value="1"/>
</dbReference>
<proteinExistence type="inferred from homology"/>
<dbReference type="EMBL" id="JBHUIR010000010">
    <property type="protein sequence ID" value="MFD2258691.1"/>
    <property type="molecule type" value="Genomic_DNA"/>
</dbReference>
<dbReference type="RefSeq" id="WP_345097850.1">
    <property type="nucleotide sequence ID" value="NZ_BAABGS010000009.1"/>
</dbReference>
<dbReference type="SUPFAM" id="SSF53067">
    <property type="entry name" value="Actin-like ATPase domain"/>
    <property type="match status" value="2"/>
</dbReference>
<dbReference type="Pfam" id="PF02782">
    <property type="entry name" value="FGGY_C"/>
    <property type="match status" value="1"/>
</dbReference>
<feature type="domain" description="Carbohydrate kinase FGGY C-terminal" evidence="4">
    <location>
        <begin position="260"/>
        <end position="417"/>
    </location>
</feature>
<evidence type="ECO:0000313" key="6">
    <source>
        <dbReference type="Proteomes" id="UP001597373"/>
    </source>
</evidence>
<dbReference type="GO" id="GO:0016301">
    <property type="term" value="F:kinase activity"/>
    <property type="evidence" value="ECO:0007669"/>
    <property type="project" value="UniProtKB-KW"/>
</dbReference>
<evidence type="ECO:0000256" key="1">
    <source>
        <dbReference type="ARBA" id="ARBA00009156"/>
    </source>
</evidence>
<dbReference type="EC" id="2.7.1.-" evidence="5"/>
<organism evidence="5 6">
    <name type="scientific">Chelativorans composti</name>
    <dbReference type="NCBI Taxonomy" id="768533"/>
    <lineage>
        <taxon>Bacteria</taxon>
        <taxon>Pseudomonadati</taxon>
        <taxon>Pseudomonadota</taxon>
        <taxon>Alphaproteobacteria</taxon>
        <taxon>Hyphomicrobiales</taxon>
        <taxon>Phyllobacteriaceae</taxon>
        <taxon>Chelativorans</taxon>
    </lineage>
</organism>
<dbReference type="CDD" id="cd07783">
    <property type="entry name" value="ASKHA_NBD_FGGY_SePSK_AtXK1-like"/>
    <property type="match status" value="1"/>
</dbReference>
<evidence type="ECO:0000259" key="4">
    <source>
        <dbReference type="Pfam" id="PF02782"/>
    </source>
</evidence>
<evidence type="ECO:0000256" key="2">
    <source>
        <dbReference type="ARBA" id="ARBA00022679"/>
    </source>
</evidence>
<comment type="similarity">
    <text evidence="1">Belongs to the FGGY kinase family.</text>
</comment>
<gene>
    <name evidence="5" type="ORF">ACFSMZ_02765</name>
</gene>
<protein>
    <submittedName>
        <fullName evidence="5">FGGY-family carbohydrate kinase</fullName>
        <ecNumber evidence="5">2.7.1.-</ecNumber>
    </submittedName>
</protein>
<comment type="caution">
    <text evidence="5">The sequence shown here is derived from an EMBL/GenBank/DDBJ whole genome shotgun (WGS) entry which is preliminary data.</text>
</comment>
<keyword evidence="2 5" id="KW-0808">Transferase</keyword>
<name>A0ABW5DF80_9HYPH</name>
<sequence>MQSQTHTALALGIDIGTSGVRIAAVDSEGRMKGFAAKGFTRREERHSPAAWWSCVEECFGTLAGQVDLNLVAAVSVDGTSGTVLALDSSLIPRGRALMYDETCPDPAIVSRLDALVPESSTARGPYSALARAVYLARKHGARHIVHQADWIAIRLGASITSDENNALKTGYDLETGTWPEWIQESGLGLEVLPEVKPAGSVIGPVGEQAVALGLPPSAVIVNGTTDGCASFLATGASEPGDGVTALGSTLVLKLLSDRRIDAPAYGVYSHRIAGMWLAGGASNTGGAVIRHFFEDRDLPALTARLEPDRPTGLDYYPLLGPGERFPVNDPALPPRLEPRPADNATFFQALLEGIAAVEDQGYRRLEALGAPALRSVRSVGGGAANEAWARIRQKRLGVPFLPALSTEAAVGTALLAWRVLRQ</sequence>
<keyword evidence="6" id="KW-1185">Reference proteome</keyword>
<dbReference type="InterPro" id="IPR018485">
    <property type="entry name" value="FGGY_C"/>
</dbReference>